<evidence type="ECO:0000313" key="1">
    <source>
        <dbReference type="EMBL" id="VVP58174.1"/>
    </source>
</evidence>
<reference evidence="1 2" key="1">
    <citation type="submission" date="2019-09" db="EMBL/GenBank/DDBJ databases">
        <authorList>
            <person name="Chandra G."/>
            <person name="Truman W A."/>
        </authorList>
    </citation>
    <scope>NUCLEOTIDE SEQUENCE [LARGE SCALE GENOMIC DNA]</scope>
    <source>
        <strain evidence="1">PS880</strain>
    </source>
</reference>
<gene>
    <name evidence="1" type="ORF">PS880_05889</name>
</gene>
<evidence type="ECO:0000313" key="2">
    <source>
        <dbReference type="Proteomes" id="UP000375525"/>
    </source>
</evidence>
<dbReference type="AlphaFoldDB" id="A0A5E7Q8J9"/>
<evidence type="ECO:0008006" key="3">
    <source>
        <dbReference type="Google" id="ProtNLM"/>
    </source>
</evidence>
<protein>
    <recommendedName>
        <fullName evidence="3">Transposase</fullName>
    </recommendedName>
</protein>
<name>A0A5E7Q8J9_PSEFL</name>
<dbReference type="EMBL" id="CABVIH010000042">
    <property type="protein sequence ID" value="VVP58174.1"/>
    <property type="molecule type" value="Genomic_DNA"/>
</dbReference>
<organism evidence="1 2">
    <name type="scientific">Pseudomonas fluorescens</name>
    <dbReference type="NCBI Taxonomy" id="294"/>
    <lineage>
        <taxon>Bacteria</taxon>
        <taxon>Pseudomonadati</taxon>
        <taxon>Pseudomonadota</taxon>
        <taxon>Gammaproteobacteria</taxon>
        <taxon>Pseudomonadales</taxon>
        <taxon>Pseudomonadaceae</taxon>
        <taxon>Pseudomonas</taxon>
    </lineage>
</organism>
<accession>A0A5E7Q8J9</accession>
<sequence length="105" mass="11767">MALIENCPPPNSQCSPAFGLQRSFSLINELDEQYGVNNCCRAFGVNRSSFYAWRQRQGKVKPEREKLNAMLVEHHKESRASAVSRTLSKELQAKGIVSGDIWLAA</sequence>
<proteinExistence type="predicted"/>
<dbReference type="Proteomes" id="UP000375525">
    <property type="component" value="Unassembled WGS sequence"/>
</dbReference>